<evidence type="ECO:0000313" key="2">
    <source>
        <dbReference type="EMBL" id="KXU04932.1"/>
    </source>
</evidence>
<dbReference type="Proteomes" id="UP000071927">
    <property type="component" value="Unassembled WGS sequence"/>
</dbReference>
<evidence type="ECO:0008006" key="4">
    <source>
        <dbReference type="Google" id="ProtNLM"/>
    </source>
</evidence>
<dbReference type="AlphaFoldDB" id="A0A139QR07"/>
<proteinExistence type="predicted"/>
<evidence type="ECO:0000313" key="3">
    <source>
        <dbReference type="Proteomes" id="UP000071927"/>
    </source>
</evidence>
<evidence type="ECO:0000256" key="1">
    <source>
        <dbReference type="SAM" id="Coils"/>
    </source>
</evidence>
<sequence>MKNSKEIIRGKNILILGNGFDLAMKRKTSYEDFLRFLNSLSFLLDCQEIYNQQLDVKNYNFLLEEYNNLNIASLTKEELQEQIKRKNIQINEKVDSMQGKNNFQEAKILEKLLVSTSEGNDAISYFDKLNFQEELKLYELLPDKVKLGVVLECLSNYCNIKNEQLENFFEENKNDESAVGIVRKIIIMGDGLLKVRGAREKKDDIESKYFLDVDIIDKVTKDYEWLLKIHDNLFLRFINENKSKLGEKWSSIELVISDIAEAISYFKGHLEEFSQIFSNGSDIDLTKIQEKFITKPNFAALSFVVDYLIGHRFDYSIGFQKVIDVCNEKFIESLEDLTDYLEFYLTYLDKLDFEKRKIEKKRSNLDVIEGVENAKVLTFNYTDTANKLFGIPEGNTHFIHGRIDFARDKKTINTMVFGIEDKTENINPDLISYQKFYQRIIKETGSDYRKFFEIRDLYGNVDNMNIIVFGHSVDPLDKEIFINCFNFAKESGGKYKFIFNYYDEKAKREIVKNLTIILGKDELISLTAGDKVAFVQCNNIDKMKEELIS</sequence>
<comment type="caution">
    <text evidence="2">The sequence shown here is derived from an EMBL/GenBank/DDBJ whole genome shotgun (WGS) entry which is preliminary data.</text>
</comment>
<protein>
    <recommendedName>
        <fullName evidence="4">Phage abortive infection protein</fullName>
    </recommendedName>
</protein>
<accession>A0A139QR07</accession>
<feature type="coiled-coil region" evidence="1">
    <location>
        <begin position="69"/>
        <end position="96"/>
    </location>
</feature>
<dbReference type="InterPro" id="IPR025935">
    <property type="entry name" value="AbiH"/>
</dbReference>
<dbReference type="EMBL" id="LQXV01000345">
    <property type="protein sequence ID" value="KXU04932.1"/>
    <property type="molecule type" value="Genomic_DNA"/>
</dbReference>
<dbReference type="RefSeq" id="WP_196756593.1">
    <property type="nucleotide sequence ID" value="NZ_KQ970577.1"/>
</dbReference>
<keyword evidence="1" id="KW-0175">Coiled coil</keyword>
<name>A0A139QR07_9STRE</name>
<gene>
    <name evidence="2" type="ORF">SGADD03_01747</name>
</gene>
<dbReference type="Pfam" id="PF14253">
    <property type="entry name" value="AbiH"/>
    <property type="match status" value="1"/>
</dbReference>
<organism evidence="2 3">
    <name type="scientific">Streptococcus gallolyticus</name>
    <dbReference type="NCBI Taxonomy" id="315405"/>
    <lineage>
        <taxon>Bacteria</taxon>
        <taxon>Bacillati</taxon>
        <taxon>Bacillota</taxon>
        <taxon>Bacilli</taxon>
        <taxon>Lactobacillales</taxon>
        <taxon>Streptococcaceae</taxon>
        <taxon>Streptococcus</taxon>
    </lineage>
</organism>
<reference evidence="2 3" key="1">
    <citation type="submission" date="2016-01" db="EMBL/GenBank/DDBJ databases">
        <title>Highly variable Streptococcus oralis are common among viridans streptococci isolated from primates.</title>
        <authorList>
            <person name="Denapaite D."/>
            <person name="Rieger M."/>
            <person name="Koendgen S."/>
            <person name="Brueckner R."/>
            <person name="Ochigava I."/>
            <person name="Kappeler P."/>
            <person name="Maetz-Rensing K."/>
            <person name="Leendertz F."/>
            <person name="Hakenbeck R."/>
        </authorList>
    </citation>
    <scope>NUCLEOTIDE SEQUENCE [LARGE SCALE GENOMIC DNA]</scope>
    <source>
        <strain evidence="2 3">DD03</strain>
    </source>
</reference>
<dbReference type="PATRIC" id="fig|315405.12.peg.2084"/>